<organism evidence="1 2">
    <name type="scientific">Allomyces macrogynus (strain ATCC 38327)</name>
    <name type="common">Allomyces javanicus var. macrogynus</name>
    <dbReference type="NCBI Taxonomy" id="578462"/>
    <lineage>
        <taxon>Eukaryota</taxon>
        <taxon>Fungi</taxon>
        <taxon>Fungi incertae sedis</taxon>
        <taxon>Blastocladiomycota</taxon>
        <taxon>Blastocladiomycetes</taxon>
        <taxon>Blastocladiales</taxon>
        <taxon>Blastocladiaceae</taxon>
        <taxon>Allomyces</taxon>
    </lineage>
</organism>
<dbReference type="PANTHER" id="PTHR31687">
    <property type="match status" value="1"/>
</dbReference>
<dbReference type="Pfam" id="PF07958">
    <property type="entry name" value="DUF1688"/>
    <property type="match status" value="1"/>
</dbReference>
<keyword evidence="2" id="KW-1185">Reference proteome</keyword>
<dbReference type="AlphaFoldDB" id="A0A0L0S4L7"/>
<reference evidence="2" key="2">
    <citation type="submission" date="2009-11" db="EMBL/GenBank/DDBJ databases">
        <title>The Genome Sequence of Allomyces macrogynus strain ATCC 38327.</title>
        <authorList>
            <consortium name="The Broad Institute Genome Sequencing Platform"/>
            <person name="Russ C."/>
            <person name="Cuomo C."/>
            <person name="Shea T."/>
            <person name="Young S.K."/>
            <person name="Zeng Q."/>
            <person name="Koehrsen M."/>
            <person name="Haas B."/>
            <person name="Borodovsky M."/>
            <person name="Guigo R."/>
            <person name="Alvarado L."/>
            <person name="Berlin A."/>
            <person name="Borenstein D."/>
            <person name="Chen Z."/>
            <person name="Engels R."/>
            <person name="Freedman E."/>
            <person name="Gellesch M."/>
            <person name="Goldberg J."/>
            <person name="Griggs A."/>
            <person name="Gujja S."/>
            <person name="Heiman D."/>
            <person name="Hepburn T."/>
            <person name="Howarth C."/>
            <person name="Jen D."/>
            <person name="Larson L."/>
            <person name="Lewis B."/>
            <person name="Mehta T."/>
            <person name="Park D."/>
            <person name="Pearson M."/>
            <person name="Roberts A."/>
            <person name="Saif S."/>
            <person name="Shenoy N."/>
            <person name="Sisk P."/>
            <person name="Stolte C."/>
            <person name="Sykes S."/>
            <person name="Walk T."/>
            <person name="White J."/>
            <person name="Yandava C."/>
            <person name="Burger G."/>
            <person name="Gray M.W."/>
            <person name="Holland P.W.H."/>
            <person name="King N."/>
            <person name="Lang F.B.F."/>
            <person name="Roger A.J."/>
            <person name="Ruiz-Trillo I."/>
            <person name="Lander E."/>
            <person name="Nusbaum C."/>
        </authorList>
    </citation>
    <scope>NUCLEOTIDE SEQUENCE [LARGE SCALE GENOMIC DNA]</scope>
    <source>
        <strain evidence="2">ATCC 38327</strain>
    </source>
</reference>
<dbReference type="eggNOG" id="ENOG502QR4F">
    <property type="taxonomic scope" value="Eukaryota"/>
</dbReference>
<dbReference type="STRING" id="578462.A0A0L0S4L7"/>
<accession>A0A0L0S4L7</accession>
<dbReference type="Proteomes" id="UP000054350">
    <property type="component" value="Unassembled WGS sequence"/>
</dbReference>
<dbReference type="OrthoDB" id="2153176at2759"/>
<dbReference type="OMA" id="VPMFTAD"/>
<proteinExistence type="predicted"/>
<dbReference type="InterPro" id="IPR012469">
    <property type="entry name" value="DUF1688"/>
</dbReference>
<evidence type="ECO:0000313" key="1">
    <source>
        <dbReference type="EMBL" id="KNE57453.1"/>
    </source>
</evidence>
<dbReference type="VEuPathDB" id="FungiDB:AMAG_03164"/>
<reference evidence="1 2" key="1">
    <citation type="submission" date="2009-11" db="EMBL/GenBank/DDBJ databases">
        <title>Annotation of Allomyces macrogynus ATCC 38327.</title>
        <authorList>
            <consortium name="The Broad Institute Genome Sequencing Platform"/>
            <person name="Russ C."/>
            <person name="Cuomo C."/>
            <person name="Burger G."/>
            <person name="Gray M.W."/>
            <person name="Holland P.W.H."/>
            <person name="King N."/>
            <person name="Lang F.B.F."/>
            <person name="Roger A.J."/>
            <person name="Ruiz-Trillo I."/>
            <person name="Young S.K."/>
            <person name="Zeng Q."/>
            <person name="Gargeya S."/>
            <person name="Fitzgerald M."/>
            <person name="Haas B."/>
            <person name="Abouelleil A."/>
            <person name="Alvarado L."/>
            <person name="Arachchi H.M."/>
            <person name="Berlin A."/>
            <person name="Chapman S.B."/>
            <person name="Gearin G."/>
            <person name="Goldberg J."/>
            <person name="Griggs A."/>
            <person name="Gujja S."/>
            <person name="Hansen M."/>
            <person name="Heiman D."/>
            <person name="Howarth C."/>
            <person name="Larimer J."/>
            <person name="Lui A."/>
            <person name="MacDonald P.J.P."/>
            <person name="McCowen C."/>
            <person name="Montmayeur A."/>
            <person name="Murphy C."/>
            <person name="Neiman D."/>
            <person name="Pearson M."/>
            <person name="Priest M."/>
            <person name="Roberts A."/>
            <person name="Saif S."/>
            <person name="Shea T."/>
            <person name="Sisk P."/>
            <person name="Stolte C."/>
            <person name="Sykes S."/>
            <person name="Wortman J."/>
            <person name="Nusbaum C."/>
            <person name="Birren B."/>
        </authorList>
    </citation>
    <scope>NUCLEOTIDE SEQUENCE [LARGE SCALE GENOMIC DNA]</scope>
    <source>
        <strain evidence="1 2">ATCC 38327</strain>
    </source>
</reference>
<name>A0A0L0S4L7_ALLM3</name>
<protein>
    <recommendedName>
        <fullName evidence="3">DUF1688 domain-containing protein</fullName>
    </recommendedName>
</protein>
<sequence length="436" mass="47799">MSKKPNSDVAHLCSLPAVRERCTAMLDLARAGKTVAMDVDESKLPNVVDFVVQLIQRDYKNPTDVPPHSRWRHFEMDGIDRIAELHKEWTVQGVENVEQARRVLDLFIVSVLLDAGAGNEWKFVESGSGKTYRRSEGLAIASLEMFKAGAFSSNPETATQVDAVGLSNLTVDTLRIGMQVSGSNPLVGLDGRCSLLVKLGQVLSGSMMFTGAKYARPGNLIDFLQTKVADNAIDIDDLWAVVQQLKPIWPSRLTLHGTPLGDVWRSRAMQAQATSDASALVPLHKLSQWLTYSLMEPLESILGWTVRRKAHLTGLAEYRNGGLFLDFGVLKPHDEVLDRGMRQAREQAGEGAEVVEMVPLFHPDDDAIVEWRALTVALLDEVGKGVRGVLGMSADTLELAKVLEGGTWKAGREIAAKKRPVTRGPPMNLISDGTVF</sequence>
<dbReference type="EMBL" id="GG745331">
    <property type="protein sequence ID" value="KNE57453.1"/>
    <property type="molecule type" value="Genomic_DNA"/>
</dbReference>
<evidence type="ECO:0000313" key="2">
    <source>
        <dbReference type="Proteomes" id="UP000054350"/>
    </source>
</evidence>
<evidence type="ECO:0008006" key="3">
    <source>
        <dbReference type="Google" id="ProtNLM"/>
    </source>
</evidence>
<gene>
    <name evidence="1" type="ORF">AMAG_03164</name>
</gene>
<dbReference type="PANTHER" id="PTHR31687:SF3">
    <property type="entry name" value="PROTEIN URG3"/>
    <property type="match status" value="1"/>
</dbReference>